<organism evidence="5 6">
    <name type="scientific">Laodelphax striatellus</name>
    <name type="common">Small brown planthopper</name>
    <name type="synonym">Delphax striatella</name>
    <dbReference type="NCBI Taxonomy" id="195883"/>
    <lineage>
        <taxon>Eukaryota</taxon>
        <taxon>Metazoa</taxon>
        <taxon>Ecdysozoa</taxon>
        <taxon>Arthropoda</taxon>
        <taxon>Hexapoda</taxon>
        <taxon>Insecta</taxon>
        <taxon>Pterygota</taxon>
        <taxon>Neoptera</taxon>
        <taxon>Paraneoptera</taxon>
        <taxon>Hemiptera</taxon>
        <taxon>Auchenorrhyncha</taxon>
        <taxon>Fulgoroidea</taxon>
        <taxon>Delphacidae</taxon>
        <taxon>Criomorphinae</taxon>
        <taxon>Laodelphax</taxon>
    </lineage>
</organism>
<dbReference type="InterPro" id="IPR012677">
    <property type="entry name" value="Nucleotide-bd_a/b_plait_sf"/>
</dbReference>
<protein>
    <recommendedName>
        <fullName evidence="4">RRM domain-containing protein</fullName>
    </recommendedName>
</protein>
<evidence type="ECO:0000313" key="6">
    <source>
        <dbReference type="Proteomes" id="UP000291343"/>
    </source>
</evidence>
<reference evidence="5 6" key="1">
    <citation type="journal article" date="2017" name="Gigascience">
        <title>Genome sequence of the small brown planthopper, Laodelphax striatellus.</title>
        <authorList>
            <person name="Zhu J."/>
            <person name="Jiang F."/>
            <person name="Wang X."/>
            <person name="Yang P."/>
            <person name="Bao Y."/>
            <person name="Zhao W."/>
            <person name="Wang W."/>
            <person name="Lu H."/>
            <person name="Wang Q."/>
            <person name="Cui N."/>
            <person name="Li J."/>
            <person name="Chen X."/>
            <person name="Luo L."/>
            <person name="Yu J."/>
            <person name="Kang L."/>
            <person name="Cui F."/>
        </authorList>
    </citation>
    <scope>NUCLEOTIDE SEQUENCE [LARGE SCALE GENOMIC DNA]</scope>
    <source>
        <strain evidence="5">Lst14</strain>
    </source>
</reference>
<dbReference type="GO" id="GO:0003723">
    <property type="term" value="F:RNA binding"/>
    <property type="evidence" value="ECO:0007669"/>
    <property type="project" value="UniProtKB-UniRule"/>
</dbReference>
<dbReference type="EMBL" id="QKKF02022243">
    <property type="protein sequence ID" value="RZF38545.1"/>
    <property type="molecule type" value="Genomic_DNA"/>
</dbReference>
<comment type="caution">
    <text evidence="5">The sequence shown here is derived from an EMBL/GenBank/DDBJ whole genome shotgun (WGS) entry which is preliminary data.</text>
</comment>
<dbReference type="Proteomes" id="UP000291343">
    <property type="component" value="Unassembled WGS sequence"/>
</dbReference>
<dbReference type="InterPro" id="IPR035979">
    <property type="entry name" value="RBD_domain_sf"/>
</dbReference>
<dbReference type="SUPFAM" id="SSF54928">
    <property type="entry name" value="RNA-binding domain, RBD"/>
    <property type="match status" value="1"/>
</dbReference>
<evidence type="ECO:0000256" key="2">
    <source>
        <dbReference type="PROSITE-ProRule" id="PRU00176"/>
    </source>
</evidence>
<feature type="domain" description="RRM" evidence="4">
    <location>
        <begin position="1"/>
        <end position="51"/>
    </location>
</feature>
<dbReference type="SMR" id="A0A482WYE0"/>
<keyword evidence="1 2" id="KW-0694">RNA-binding</keyword>
<sequence>MLFHRSGPLSGQSRGYAFVTYESRDTAEQVKNHLDGKRLGTKHVAVRWAHNMSKEDCKKTTELLQISALTGAKSSEKRISRSTTIQAIEAKLKTMEHSSNDFELTGPSTSSRNISSTISKSNNLMPVDRSKNFIKKKYSPL</sequence>
<gene>
    <name evidence="5" type="ORF">LSTR_LSTR006140</name>
</gene>
<dbReference type="InterPro" id="IPR000504">
    <property type="entry name" value="RRM_dom"/>
</dbReference>
<dbReference type="FunCoup" id="A0A482WYE0">
    <property type="interactions" value="1585"/>
</dbReference>
<keyword evidence="6" id="KW-1185">Reference proteome</keyword>
<dbReference type="OrthoDB" id="6730379at2759"/>
<evidence type="ECO:0000256" key="1">
    <source>
        <dbReference type="ARBA" id="ARBA00022884"/>
    </source>
</evidence>
<dbReference type="Gene3D" id="3.30.70.330">
    <property type="match status" value="1"/>
</dbReference>
<dbReference type="Pfam" id="PF00076">
    <property type="entry name" value="RRM_1"/>
    <property type="match status" value="1"/>
</dbReference>
<dbReference type="STRING" id="195883.A0A482WYE0"/>
<dbReference type="AlphaFoldDB" id="A0A482WYE0"/>
<dbReference type="InParanoid" id="A0A482WYE0"/>
<dbReference type="PROSITE" id="PS50102">
    <property type="entry name" value="RRM"/>
    <property type="match status" value="1"/>
</dbReference>
<feature type="compositionally biased region" description="Low complexity" evidence="3">
    <location>
        <begin position="108"/>
        <end position="122"/>
    </location>
</feature>
<name>A0A482WYE0_LAOST</name>
<proteinExistence type="predicted"/>
<evidence type="ECO:0000256" key="3">
    <source>
        <dbReference type="SAM" id="MobiDB-lite"/>
    </source>
</evidence>
<feature type="region of interest" description="Disordered" evidence="3">
    <location>
        <begin position="99"/>
        <end position="122"/>
    </location>
</feature>
<accession>A0A482WYE0</accession>
<evidence type="ECO:0000259" key="4">
    <source>
        <dbReference type="PROSITE" id="PS50102"/>
    </source>
</evidence>
<evidence type="ECO:0000313" key="5">
    <source>
        <dbReference type="EMBL" id="RZF38545.1"/>
    </source>
</evidence>